<dbReference type="EMBL" id="JACHLN010000001">
    <property type="protein sequence ID" value="MBB4837737.1"/>
    <property type="molecule type" value="Genomic_DNA"/>
</dbReference>
<dbReference type="SUPFAM" id="SSF54427">
    <property type="entry name" value="NTF2-like"/>
    <property type="match status" value="1"/>
</dbReference>
<dbReference type="Gene3D" id="3.10.450.230">
    <property type="entry name" value="VirB8 protein"/>
    <property type="match status" value="1"/>
</dbReference>
<proteinExistence type="predicted"/>
<feature type="compositionally biased region" description="Pro residues" evidence="5">
    <location>
        <begin position="252"/>
        <end position="262"/>
    </location>
</feature>
<name>A0A7W7NRF1_9SPHN</name>
<feature type="transmembrane region" description="Helical" evidence="6">
    <location>
        <begin position="34"/>
        <end position="55"/>
    </location>
</feature>
<comment type="subcellular location">
    <subcellularLocation>
        <location evidence="1">Membrane</location>
        <topology evidence="1">Single-pass membrane protein</topology>
    </subcellularLocation>
</comment>
<sequence>MKKQAREALDAYYREAGSWAEDNRAALGRSRRTAWIVAGVASAIALMEAAALLALTPLKTVEPYTLLVDKQTGYVQVLKPLDAQQVSANAALTQSFLVQYVIARESFDDATLQANYRKVSLWSEGEARKAYTGFMQANNPDSPLVRLPRTTVVETRVKSVSPLGNNGALVRFETIQRDANGAVQPARAWVSVVRYRYSGAPMSLEDRFINPLGFEVTHYRRDAEALPSTEPAPATPAPVVATTAPTAQTPPSAMPTPQAPAR</sequence>
<feature type="domain" description="Bacterial virulence protein VirB8" evidence="7">
    <location>
        <begin position="17"/>
        <end position="224"/>
    </location>
</feature>
<dbReference type="GO" id="GO:0016020">
    <property type="term" value="C:membrane"/>
    <property type="evidence" value="ECO:0007669"/>
    <property type="project" value="UniProtKB-SubCell"/>
</dbReference>
<gene>
    <name evidence="8" type="ORF">HNP52_000788</name>
</gene>
<comment type="caution">
    <text evidence="8">The sequence shown here is derived from an EMBL/GenBank/DDBJ whole genome shotgun (WGS) entry which is preliminary data.</text>
</comment>
<evidence type="ECO:0000256" key="4">
    <source>
        <dbReference type="ARBA" id="ARBA00023136"/>
    </source>
</evidence>
<feature type="compositionally biased region" description="Low complexity" evidence="5">
    <location>
        <begin position="225"/>
        <end position="251"/>
    </location>
</feature>
<dbReference type="AlphaFoldDB" id="A0A7W7NRF1"/>
<dbReference type="RefSeq" id="WP_184162747.1">
    <property type="nucleotide sequence ID" value="NZ_JACHLN010000001.1"/>
</dbReference>
<organism evidence="8 9">
    <name type="scientific">Sphingomonas kyeonggiensis</name>
    <dbReference type="NCBI Taxonomy" id="1268553"/>
    <lineage>
        <taxon>Bacteria</taxon>
        <taxon>Pseudomonadati</taxon>
        <taxon>Pseudomonadota</taxon>
        <taxon>Alphaproteobacteria</taxon>
        <taxon>Sphingomonadales</taxon>
        <taxon>Sphingomonadaceae</taxon>
        <taxon>Sphingomonas</taxon>
    </lineage>
</organism>
<evidence type="ECO:0000313" key="9">
    <source>
        <dbReference type="Proteomes" id="UP000575241"/>
    </source>
</evidence>
<dbReference type="GO" id="GO:0030255">
    <property type="term" value="P:protein secretion by the type IV secretion system"/>
    <property type="evidence" value="ECO:0007669"/>
    <property type="project" value="InterPro"/>
</dbReference>
<dbReference type="InterPro" id="IPR026264">
    <property type="entry name" value="VirB8/PtlE"/>
</dbReference>
<dbReference type="InterPro" id="IPR007430">
    <property type="entry name" value="VirB8"/>
</dbReference>
<evidence type="ECO:0000259" key="7">
    <source>
        <dbReference type="Pfam" id="PF04335"/>
    </source>
</evidence>
<keyword evidence="4 6" id="KW-0472">Membrane</keyword>
<dbReference type="InterPro" id="IPR032710">
    <property type="entry name" value="NTF2-like_dom_sf"/>
</dbReference>
<reference evidence="8 9" key="1">
    <citation type="submission" date="2020-08" db="EMBL/GenBank/DDBJ databases">
        <title>Functional genomics of gut bacteria from endangered species of beetles.</title>
        <authorList>
            <person name="Carlos-Shanley C."/>
        </authorList>
    </citation>
    <scope>NUCLEOTIDE SEQUENCE [LARGE SCALE GENOMIC DNA]</scope>
    <source>
        <strain evidence="8 9">S00224</strain>
    </source>
</reference>
<accession>A0A7W7NRF1</accession>
<evidence type="ECO:0000256" key="1">
    <source>
        <dbReference type="ARBA" id="ARBA00004167"/>
    </source>
</evidence>
<evidence type="ECO:0000256" key="5">
    <source>
        <dbReference type="SAM" id="MobiDB-lite"/>
    </source>
</evidence>
<dbReference type="Proteomes" id="UP000575241">
    <property type="component" value="Unassembled WGS sequence"/>
</dbReference>
<dbReference type="Pfam" id="PF04335">
    <property type="entry name" value="VirB8"/>
    <property type="match status" value="1"/>
</dbReference>
<evidence type="ECO:0000256" key="3">
    <source>
        <dbReference type="ARBA" id="ARBA00022989"/>
    </source>
</evidence>
<protein>
    <submittedName>
        <fullName evidence="8">Type IV secretion system protein VirB8</fullName>
    </submittedName>
</protein>
<evidence type="ECO:0000256" key="6">
    <source>
        <dbReference type="SAM" id="Phobius"/>
    </source>
</evidence>
<keyword evidence="9" id="KW-1185">Reference proteome</keyword>
<dbReference type="PIRSF" id="PIRSF003299">
    <property type="entry name" value="VirB8_PtlE"/>
    <property type="match status" value="1"/>
</dbReference>
<feature type="region of interest" description="Disordered" evidence="5">
    <location>
        <begin position="223"/>
        <end position="262"/>
    </location>
</feature>
<evidence type="ECO:0000313" key="8">
    <source>
        <dbReference type="EMBL" id="MBB4837737.1"/>
    </source>
</evidence>
<evidence type="ECO:0000256" key="2">
    <source>
        <dbReference type="ARBA" id="ARBA00022692"/>
    </source>
</evidence>
<keyword evidence="2 6" id="KW-0812">Transmembrane</keyword>
<keyword evidence="3 6" id="KW-1133">Transmembrane helix</keyword>
<dbReference type="CDD" id="cd16424">
    <property type="entry name" value="VirB8"/>
    <property type="match status" value="1"/>
</dbReference>